<dbReference type="EMBL" id="JQ686696">
    <property type="protein sequence ID" value="AFP47092.1"/>
    <property type="molecule type" value="Genomic_DNA"/>
</dbReference>
<evidence type="ECO:0000256" key="16">
    <source>
        <dbReference type="ARBA" id="ARBA00049551"/>
    </source>
</evidence>
<dbReference type="GO" id="GO:0042773">
    <property type="term" value="P:ATP synthesis coupled electron transport"/>
    <property type="evidence" value="ECO:0007669"/>
    <property type="project" value="InterPro"/>
</dbReference>
<evidence type="ECO:0000313" key="26">
    <source>
        <dbReference type="EMBL" id="AFP47118.1"/>
    </source>
</evidence>
<dbReference type="EMBL" id="KX889415">
    <property type="protein sequence ID" value="APO15276.1"/>
    <property type="molecule type" value="Genomic_DNA"/>
</dbReference>
<dbReference type="EMBL" id="JQ686697">
    <property type="protein sequence ID" value="AFP47105.1"/>
    <property type="molecule type" value="Genomic_DNA"/>
</dbReference>
<evidence type="ECO:0000313" key="33">
    <source>
        <dbReference type="EMBL" id="AKN22324.1"/>
    </source>
</evidence>
<evidence type="ECO:0000256" key="17">
    <source>
        <dbReference type="RuleBase" id="RU003404"/>
    </source>
</evidence>
<keyword evidence="11 17" id="KW-1133">Transmembrane helix</keyword>
<feature type="transmembrane region" description="Helical" evidence="17">
    <location>
        <begin position="450"/>
        <end position="470"/>
    </location>
</feature>
<evidence type="ECO:0000313" key="30">
    <source>
        <dbReference type="EMBL" id="AKN22207.1"/>
    </source>
</evidence>
<evidence type="ECO:0000313" key="39">
    <source>
        <dbReference type="EMBL" id="ARN59105.1"/>
    </source>
</evidence>
<sequence>MCSISFVNLISMSLSCFLLSLYFLLNDMIYFIEWELVSLNSMSIVMTFLFDWMSLLFMSFVLMISSLVIFYSKEYMMNDNHINRFIMLVLMFVLSMMLLIISPNLISILLGWDGLGLVSYCLVIYFQNIKSYNAGMLTALSNRIGDVALLLSIAWMLNYGSWNYIFYLEIMQNEFEMLMIGSLVMLAAMTKSAQIPFSSWLPAAMAAPTPVSALVHSSTLVTAGVYLLIRFNIILSTSWLGQLMLLLSGLTMFMAGLGANFEFDLKKIIALSTLSQLGLMMSILSMGFLKLAMFHLLTHALFKALLFMCAGAIIHNMNNSQDIRLMGGLSIHMPLTSACFNVSNLALCGMPFLAGFYSKDMILEIVSISNVNMFSFFLYYFSTGLTVSYSFRLVYYSMTGDLNCGSLNMLNDESWIMLRGMMGLLIMSIIGGSMLNWLIFPFPYMICLPIYMKLLTLFVCIVGGLFGYLISLSNLFFLNKSLFMYNLSTFLGSMWFMPYMSTYGMIFYPLNYGQLVVKSFDQGWSEYFGGQHLYQKLSMYSKTLFLMHNNSLKIYLLLFVFWILILLILLFL</sequence>
<dbReference type="EMBL" id="KY310615">
    <property type="protein sequence ID" value="ARN59105.1"/>
    <property type="molecule type" value="Genomic_DNA"/>
</dbReference>
<keyword evidence="14 17" id="KW-0496">Mitochondrion</keyword>
<feature type="transmembrane region" description="Helical" evidence="17">
    <location>
        <begin position="107"/>
        <end position="126"/>
    </location>
</feature>
<evidence type="ECO:0000256" key="11">
    <source>
        <dbReference type="ARBA" id="ARBA00022989"/>
    </source>
</evidence>
<evidence type="ECO:0000313" key="25">
    <source>
        <dbReference type="EMBL" id="AFP47105.1"/>
    </source>
</evidence>
<dbReference type="EMBL" id="KP843852">
    <property type="protein sequence ID" value="AKN22324.1"/>
    <property type="molecule type" value="Genomic_DNA"/>
</dbReference>
<dbReference type="EMBL" id="KP843843">
    <property type="protein sequence ID" value="AKN22207.1"/>
    <property type="molecule type" value="Genomic_DNA"/>
</dbReference>
<evidence type="ECO:0000256" key="10">
    <source>
        <dbReference type="ARBA" id="ARBA00022982"/>
    </source>
</evidence>
<feature type="transmembrane region" description="Helical" evidence="17">
    <location>
        <begin position="45"/>
        <end position="70"/>
    </location>
</feature>
<dbReference type="InterPro" id="IPR003945">
    <property type="entry name" value="NU5C-like"/>
</dbReference>
<dbReference type="EMBL" id="KY559389">
    <property type="protein sequence ID" value="AQT26339.1"/>
    <property type="molecule type" value="Genomic_DNA"/>
</dbReference>
<feature type="transmembrane region" description="Helical" evidence="17">
    <location>
        <begin position="239"/>
        <end position="261"/>
    </location>
</feature>
<evidence type="ECO:0000256" key="5">
    <source>
        <dbReference type="ARBA" id="ARBA00022448"/>
    </source>
</evidence>
<organism evidence="21">
    <name type="scientific">Drosophila melanogaster</name>
    <name type="common">Fruit fly</name>
    <dbReference type="NCBI Taxonomy" id="7227"/>
    <lineage>
        <taxon>Eukaryota</taxon>
        <taxon>Metazoa</taxon>
        <taxon>Ecdysozoa</taxon>
        <taxon>Arthropoda</taxon>
        <taxon>Hexapoda</taxon>
        <taxon>Insecta</taxon>
        <taxon>Pterygota</taxon>
        <taxon>Neoptera</taxon>
        <taxon>Endopterygota</taxon>
        <taxon>Diptera</taxon>
        <taxon>Brachycera</taxon>
        <taxon>Muscomorpha</taxon>
        <taxon>Ephydroidea</taxon>
        <taxon>Drosophilidae</taxon>
        <taxon>Drosophila</taxon>
        <taxon>Sophophora</taxon>
    </lineage>
</organism>
<keyword evidence="8" id="KW-0999">Mitochondrion inner membrane</keyword>
<reference evidence="30" key="5">
    <citation type="journal article" date="2015" name="Mitochondrial DNA">
        <title>Complete mitochondrial genome sequences of thirteen globally-sourced strains of fruit fly (Drosophila melanogaster) form a powerful model for mitochondrial research.</title>
        <authorList>
            <person name="Wolff J.N."/>
            <person name="Camus M.F."/>
            <person name="Clancy D.J."/>
            <person name="Dowling D.K."/>
        </authorList>
    </citation>
    <scope>NUCLEOTIDE SEQUENCE</scope>
    <source>
        <strain evidence="30">BARC</strain>
        <strain evidence="31">ISRI</strain>
        <strain evidence="32">OREG</strain>
        <strain evidence="33">PUER</strain>
    </source>
</reference>
<dbReference type="GO" id="GO:0005743">
    <property type="term" value="C:mitochondrial inner membrane"/>
    <property type="evidence" value="ECO:0007669"/>
    <property type="project" value="UniProtKB-SubCell"/>
</dbReference>
<dbReference type="EMBL" id="JX266577">
    <property type="protein sequence ID" value="AFR59677.1"/>
    <property type="molecule type" value="Genomic_DNA"/>
</dbReference>
<keyword evidence="12 17" id="KW-0520">NAD</keyword>
<protein>
    <recommendedName>
        <fullName evidence="4 17">NADH-ubiquinone oxidoreductase chain 5</fullName>
        <ecNumber evidence="3 17">7.1.1.2</ecNumber>
    </recommendedName>
</protein>
<dbReference type="EMBL" id="KT174472">
    <property type="protein sequence ID" value="ALC75247.1"/>
    <property type="molecule type" value="Genomic_DNA"/>
</dbReference>
<evidence type="ECO:0000259" key="19">
    <source>
        <dbReference type="Pfam" id="PF00662"/>
    </source>
</evidence>
<evidence type="ECO:0000256" key="1">
    <source>
        <dbReference type="ARBA" id="ARBA00003257"/>
    </source>
</evidence>
<comment type="similarity">
    <text evidence="17">Belongs to the complex I subunit 5 family.</text>
</comment>
<evidence type="ECO:0000313" key="32">
    <source>
        <dbReference type="EMBL" id="AKN22311.1"/>
    </source>
</evidence>
<dbReference type="AlphaFoldDB" id="B6E0P9"/>
<reference evidence="39" key="8">
    <citation type="submission" date="2016-12" db="EMBL/GenBank/DDBJ databases">
        <title>Mitochondrial DNA variants influence metabolic traits in Drosophila melanogaster complastic strain.</title>
        <authorList>
            <person name="Wang J."/>
            <person name="Kong M."/>
            <person name="Zhao X."/>
        </authorList>
    </citation>
    <scope>NUCLEOTIDE SEQUENCE</scope>
    <source>
        <strain evidence="39">S</strain>
    </source>
</reference>
<dbReference type="PANTHER" id="PTHR42829">
    <property type="entry name" value="NADH-UBIQUINONE OXIDOREDUCTASE CHAIN 5"/>
    <property type="match status" value="1"/>
</dbReference>
<dbReference type="InterPro" id="IPR001750">
    <property type="entry name" value="ND/Mrp_TM"/>
</dbReference>
<evidence type="ECO:0000313" key="36">
    <source>
        <dbReference type="EMBL" id="AQT26339.1"/>
    </source>
</evidence>
<evidence type="ECO:0000256" key="8">
    <source>
        <dbReference type="ARBA" id="ARBA00022792"/>
    </source>
</evidence>
<feature type="transmembrane region" description="Helical" evidence="17">
    <location>
        <begin position="147"/>
        <end position="165"/>
    </location>
</feature>
<dbReference type="EMBL" id="KY559392">
    <property type="protein sequence ID" value="AQT26378.1"/>
    <property type="molecule type" value="Genomic_DNA"/>
</dbReference>
<evidence type="ECO:0000313" key="27">
    <source>
        <dbReference type="EMBL" id="AFR59651.1"/>
    </source>
</evidence>
<evidence type="ECO:0000313" key="38">
    <source>
        <dbReference type="EMBL" id="AQT26378.1"/>
    </source>
</evidence>
<feature type="transmembrane region" description="Helical" evidence="17">
    <location>
        <begin position="377"/>
        <end position="395"/>
    </location>
</feature>
<keyword evidence="9" id="KW-1278">Translocase</keyword>
<proteinExistence type="inferred from homology"/>
<evidence type="ECO:0000313" key="31">
    <source>
        <dbReference type="EMBL" id="AKN22259.1"/>
    </source>
</evidence>
<feature type="transmembrane region" description="Helical" evidence="17">
    <location>
        <begin position="268"/>
        <end position="288"/>
    </location>
</feature>
<name>B6E0P9_DROME</name>
<dbReference type="EMBL" id="FJ190105">
    <property type="protein sequence ID" value="ACI28549.1"/>
    <property type="molecule type" value="Genomic_DNA"/>
</dbReference>
<evidence type="ECO:0000256" key="12">
    <source>
        <dbReference type="ARBA" id="ARBA00023027"/>
    </source>
</evidence>
<comment type="subcellular location">
    <subcellularLocation>
        <location evidence="2">Mitochondrion inner membrane</location>
        <topology evidence="2">Multi-pass membrane protein</topology>
    </subcellularLocation>
</comment>
<keyword evidence="7 17" id="KW-0812">Transmembrane</keyword>
<geneLocation type="mitochondrion" evidence="21"/>
<reference evidence="21" key="2">
    <citation type="submission" date="2008-09" db="EMBL/GenBank/DDBJ databases">
        <authorList>
            <person name="Clancy D.J."/>
        </authorList>
    </citation>
    <scope>NUCLEOTIDE SEQUENCE</scope>
    <source>
        <strain evidence="21">W1118iso</strain>
    </source>
</reference>
<feature type="transmembrane region" description="Helical" evidence="17">
    <location>
        <begin position="294"/>
        <end position="314"/>
    </location>
</feature>
<dbReference type="OrthoDB" id="10069788at2759"/>
<feature type="domain" description="NADH-Ubiquinone oxidoreductase (complex I) chain 5 N-terminal" evidence="19">
    <location>
        <begin position="37"/>
        <end position="85"/>
    </location>
</feature>
<keyword evidence="5 17" id="KW-0813">Transport</keyword>
<dbReference type="PANTHER" id="PTHR42829:SF2">
    <property type="entry name" value="NADH-UBIQUINONE OXIDOREDUCTASE CHAIN 5"/>
    <property type="match status" value="1"/>
</dbReference>
<evidence type="ECO:0000256" key="3">
    <source>
        <dbReference type="ARBA" id="ARBA00012944"/>
    </source>
</evidence>
<reference evidence="22" key="4">
    <citation type="journal article" date="2012" name="Genetics">
        <title>A cytoplasmic suppressor of a nuclear mutation affecting mitochondrial functions in Drosophila.</title>
        <authorList>
            <person name="Chen S."/>
            <person name="Oliveira M.T."/>
            <person name="Sanz A."/>
            <person name="Kemppainen E."/>
            <person name="Fukuoh A."/>
            <person name="Schlicht B."/>
            <person name="Kaguni L.S."/>
            <person name="Jacobs H.T."/>
        </authorList>
    </citation>
    <scope>NUCLEOTIDE SEQUENCE</scope>
    <source>
        <strain evidence="23">CO3</strain>
        <strain evidence="26">Oregon R-C</strain>
        <strain evidence="24">QI2</strain>
        <strain evidence="25">Reids1</strain>
        <strain evidence="22">Tko25t</strain>
    </source>
</reference>
<reference evidence="36" key="9">
    <citation type="journal article" date="2017" name="Mitochondrion">
        <title>Mitochondrial genotype modulates mtDNA copy number and organismal phenotype in Drosophila.</title>
        <authorList>
            <person name="Salminen T.S."/>
            <person name="Oliveira M.T."/>
            <person name="Cannino G."/>
            <person name="Lillsunde P."/>
            <person name="Jacobs H.T."/>
            <person name="Kaguni L.S."/>
        </authorList>
    </citation>
    <scope>NUCLEOTIDE SEQUENCE</scope>
    <source>
        <strain evidence="37">BS1</strain>
        <strain evidence="36">PYR2</strain>
        <strain evidence="38">VAG1</strain>
    </source>
</reference>
<evidence type="ECO:0000256" key="2">
    <source>
        <dbReference type="ARBA" id="ARBA00004448"/>
    </source>
</evidence>
<evidence type="ECO:0000313" key="28">
    <source>
        <dbReference type="EMBL" id="AFR59677.1"/>
    </source>
</evidence>
<dbReference type="EMBL" id="JQ686693">
    <property type="protein sequence ID" value="AFP47053.1"/>
    <property type="molecule type" value="Genomic_DNA"/>
</dbReference>
<accession>B6E0P9</accession>
<keyword evidence="13 17" id="KW-0830">Ubiquinone</keyword>
<dbReference type="EMBL" id="KP843851">
    <property type="protein sequence ID" value="AKN22311.1"/>
    <property type="molecule type" value="Genomic_DNA"/>
</dbReference>
<dbReference type="InterPro" id="IPR001516">
    <property type="entry name" value="Proton_antipo_N"/>
</dbReference>
<feature type="transmembrane region" description="Helical" evidence="17">
    <location>
        <begin position="554"/>
        <end position="571"/>
    </location>
</feature>
<feature type="domain" description="NADH:quinone oxidoreductase/Mrp antiporter transmembrane" evidence="18">
    <location>
        <begin position="102"/>
        <end position="383"/>
    </location>
</feature>
<evidence type="ECO:0000259" key="18">
    <source>
        <dbReference type="Pfam" id="PF00361"/>
    </source>
</evidence>
<evidence type="ECO:0000313" key="34">
    <source>
        <dbReference type="EMBL" id="ALC75247.1"/>
    </source>
</evidence>
<evidence type="ECO:0000313" key="23">
    <source>
        <dbReference type="EMBL" id="AFP47079.1"/>
    </source>
</evidence>
<keyword evidence="15 17" id="KW-0472">Membrane</keyword>
<evidence type="ECO:0000313" key="24">
    <source>
        <dbReference type="EMBL" id="AFP47092.1"/>
    </source>
</evidence>
<reference evidence="34" key="7">
    <citation type="submission" date="2015-06" db="EMBL/GenBank/DDBJ databases">
        <title>Complete sequence of D.melanogaster mtDNA for strain mt:ATP6[1].</title>
        <authorList>
            <person name="Ma H."/>
            <person name="O'Farrell P.H."/>
        </authorList>
    </citation>
    <scope>NUCLEOTIDE SEQUENCE</scope>
    <source>
        <strain evidence="34">Mt:ND2del1+mt:CoIT300I</strain>
    </source>
</reference>
<feature type="transmembrane region" description="Helical" evidence="17">
    <location>
        <begin position="82"/>
        <end position="101"/>
    </location>
</feature>
<reference evidence="34" key="6">
    <citation type="submission" date="2015-06" db="EMBL/GenBank/DDBJ databases">
        <title>Complete sequence of D.melanogaster mtDNA for a recombinant strain between mt:ND2del1+mt:CoIT300I and mt:ATP6[1].</title>
        <authorList>
            <person name="Ma H."/>
            <person name="O'Farrell P.H."/>
        </authorList>
    </citation>
    <scope>NUCLEOTIDE SEQUENCE</scope>
    <source>
        <strain evidence="34">Mt:ND2del1+mt:CoIT300I</strain>
    </source>
</reference>
<evidence type="ECO:0000256" key="13">
    <source>
        <dbReference type="ARBA" id="ARBA00023075"/>
    </source>
</evidence>
<evidence type="ECO:0000313" key="22">
    <source>
        <dbReference type="EMBL" id="AFP47053.1"/>
    </source>
</evidence>
<dbReference type="EMBL" id="JQ686698">
    <property type="protein sequence ID" value="AFP47118.1"/>
    <property type="molecule type" value="Genomic_DNA"/>
</dbReference>
<evidence type="ECO:0000256" key="9">
    <source>
        <dbReference type="ARBA" id="ARBA00022967"/>
    </source>
</evidence>
<evidence type="ECO:0000313" key="21">
    <source>
        <dbReference type="EMBL" id="ACI28549.1"/>
    </source>
</evidence>
<dbReference type="EMBL" id="JQ686695">
    <property type="protein sequence ID" value="AFP47079.1"/>
    <property type="molecule type" value="Genomic_DNA"/>
</dbReference>
<dbReference type="PRINTS" id="PR01434">
    <property type="entry name" value="NADHDHGNASE5"/>
</dbReference>
<evidence type="ECO:0000259" key="20">
    <source>
        <dbReference type="Pfam" id="PF06455"/>
    </source>
</evidence>
<feature type="domain" description="NADH dehydrogenase subunit 5 C-terminal" evidence="20">
    <location>
        <begin position="389"/>
        <end position="569"/>
    </location>
</feature>
<feature type="transmembrane region" description="Helical" evidence="17">
    <location>
        <begin position="416"/>
        <end position="438"/>
    </location>
</feature>
<comment type="function">
    <text evidence="17">Core subunit of the mitochondrial membrane respiratory chain NADH dehydrogenase (Complex I) which catalyzes electron transfer from NADH through the respiratory chain, using ubiquinone as an electron acceptor. Essential for the catalytic activity and assembly of complex I.</text>
</comment>
<dbReference type="EMBL" id="JX266579">
    <property type="protein sequence ID" value="AFR59703.1"/>
    <property type="molecule type" value="Genomic_DNA"/>
</dbReference>
<evidence type="ECO:0000313" key="35">
    <source>
        <dbReference type="EMBL" id="APO15276.1"/>
    </source>
</evidence>
<evidence type="ECO:0000256" key="15">
    <source>
        <dbReference type="ARBA" id="ARBA00023136"/>
    </source>
</evidence>
<dbReference type="Pfam" id="PF00361">
    <property type="entry name" value="Proton_antipo_M"/>
    <property type="match status" value="1"/>
</dbReference>
<feature type="transmembrane region" description="Helical" evidence="17">
    <location>
        <begin position="213"/>
        <end position="233"/>
    </location>
</feature>
<dbReference type="HOGENOM" id="CLU_007100_6_0_1"/>
<dbReference type="GO" id="GO:0008137">
    <property type="term" value="F:NADH dehydrogenase (ubiquinone) activity"/>
    <property type="evidence" value="ECO:0007669"/>
    <property type="project" value="UniProtKB-EC"/>
</dbReference>
<feature type="transmembrane region" description="Helical" evidence="17">
    <location>
        <begin position="335"/>
        <end position="357"/>
    </location>
</feature>
<dbReference type="PRINTS" id="PR01435">
    <property type="entry name" value="NPOXDRDTASE5"/>
</dbReference>
<dbReference type="ExpressionAtlas" id="B6E0P9">
    <property type="expression patterns" value="baseline and differential"/>
</dbReference>
<evidence type="ECO:0000313" key="29">
    <source>
        <dbReference type="EMBL" id="AFR59703.1"/>
    </source>
</evidence>
<dbReference type="EMBL" id="KP843847">
    <property type="protein sequence ID" value="AKN22259.1"/>
    <property type="molecule type" value="Genomic_DNA"/>
</dbReference>
<evidence type="ECO:0000256" key="14">
    <source>
        <dbReference type="ARBA" id="ARBA00023128"/>
    </source>
</evidence>
<dbReference type="InterPro" id="IPR010934">
    <property type="entry name" value="NADH_DH_su5_C"/>
</dbReference>
<reference evidence="21" key="1">
    <citation type="journal article" date="2008" name="Aging Cell">
        <title>Variation in mitochondrial genotype has substantial lifespan effects which may be modulated by nuclear background.</title>
        <authorList>
            <person name="Clancy D.J."/>
        </authorList>
    </citation>
    <scope>NUCLEOTIDE SEQUENCE</scope>
    <source>
        <strain evidence="21">W1118iso</strain>
    </source>
</reference>
<comment type="function">
    <text evidence="1">Core subunit of the mitochondrial membrane respiratory chain NADH dehydrogenase (Complex I) that is believed to belong to the minimal assembly required for catalysis. Complex I functions in the transfer of electrons from NADH to the respiratory chain. The immediate electron acceptor for the enzyme is believed to be ubiquinone.</text>
</comment>
<dbReference type="EC" id="7.1.1.2" evidence="3 17"/>
<dbReference type="Pfam" id="PF00662">
    <property type="entry name" value="Proton_antipo_N"/>
    <property type="match status" value="1"/>
</dbReference>
<evidence type="ECO:0000313" key="37">
    <source>
        <dbReference type="EMBL" id="AQT26365.1"/>
    </source>
</evidence>
<dbReference type="EMBL" id="JX266575">
    <property type="protein sequence ID" value="AFR59651.1"/>
    <property type="molecule type" value="Genomic_DNA"/>
</dbReference>
<evidence type="ECO:0000256" key="4">
    <source>
        <dbReference type="ARBA" id="ARBA00021096"/>
    </source>
</evidence>
<comment type="catalytic activity">
    <reaction evidence="16 17">
        <text>a ubiquinone + NADH + 5 H(+)(in) = a ubiquinol + NAD(+) + 4 H(+)(out)</text>
        <dbReference type="Rhea" id="RHEA:29091"/>
        <dbReference type="Rhea" id="RHEA-COMP:9565"/>
        <dbReference type="Rhea" id="RHEA-COMP:9566"/>
        <dbReference type="ChEBI" id="CHEBI:15378"/>
        <dbReference type="ChEBI" id="CHEBI:16389"/>
        <dbReference type="ChEBI" id="CHEBI:17976"/>
        <dbReference type="ChEBI" id="CHEBI:57540"/>
        <dbReference type="ChEBI" id="CHEBI:57945"/>
        <dbReference type="EC" id="7.1.1.2"/>
    </reaction>
</comment>
<feature type="transmembrane region" description="Helical" evidence="17">
    <location>
        <begin position="7"/>
        <end position="25"/>
    </location>
</feature>
<dbReference type="EMBL" id="KY559391">
    <property type="protein sequence ID" value="AQT26365.1"/>
    <property type="molecule type" value="Genomic_DNA"/>
</dbReference>
<dbReference type="Pfam" id="PF06455">
    <property type="entry name" value="NADH5_C"/>
    <property type="match status" value="1"/>
</dbReference>
<dbReference type="VEuPathDB" id="VectorBase:FBgn0013684"/>
<gene>
    <name evidence="27" type="primary">ND5</name>
    <name evidence="22" type="synonym">nad5</name>
</gene>
<keyword evidence="6" id="KW-0679">Respiratory chain</keyword>
<feature type="transmembrane region" description="Helical" evidence="17">
    <location>
        <begin position="177"/>
        <end position="201"/>
    </location>
</feature>
<keyword evidence="10" id="KW-0249">Electron transport</keyword>
<reference evidence="27" key="3">
    <citation type="journal article" date="2012" name="Curr. Biol.">
        <title>Mitochondria, maternal inheritance, and male aging.</title>
        <authorList>
            <person name="Camus M.F."/>
            <person name="Clancy D.J."/>
            <person name="Dowling D.K."/>
        </authorList>
    </citation>
    <scope>NUCLEOTIDE SEQUENCE</scope>
    <source>
        <strain evidence="27">Barcelona</strain>
        <strain evidence="28">Israel</strain>
        <strain evidence="29">Puerto Montt</strain>
    </source>
</reference>
<evidence type="ECO:0000256" key="6">
    <source>
        <dbReference type="ARBA" id="ARBA00022660"/>
    </source>
</evidence>
<evidence type="ECO:0000256" key="7">
    <source>
        <dbReference type="ARBA" id="ARBA00022692"/>
    </source>
</evidence>
<reference evidence="35" key="10">
    <citation type="submission" date="2018-01" db="EMBL/GenBank/DDBJ databases">
        <title>Mito-Nuclear Interactions Affecting Lifespan and Neurodegeneration in a Drosophila Model of Leigh's Syndrome.</title>
        <authorList>
            <person name="Loewen C.A."/>
            <person name="Ganetzky B."/>
        </authorList>
    </citation>
    <scope>NUCLEOTIDE SEQUENCE</scope>
</reference>